<dbReference type="InterPro" id="IPR034984">
    <property type="entry name" value="Imelysin-like_IPPA"/>
</dbReference>
<dbReference type="EMBL" id="JBHRTN010000018">
    <property type="protein sequence ID" value="MFC3126326.1"/>
    <property type="molecule type" value="Genomic_DNA"/>
</dbReference>
<keyword evidence="6" id="KW-1185">Reference proteome</keyword>
<comment type="subcellular location">
    <subcellularLocation>
        <location evidence="1">Cell envelope</location>
    </subcellularLocation>
</comment>
<evidence type="ECO:0000256" key="1">
    <source>
        <dbReference type="ARBA" id="ARBA00004196"/>
    </source>
</evidence>
<reference evidence="6" key="1">
    <citation type="journal article" date="2019" name="Int. J. Syst. Evol. Microbiol.">
        <title>The Global Catalogue of Microorganisms (GCM) 10K type strain sequencing project: providing services to taxonomists for standard genome sequencing and annotation.</title>
        <authorList>
            <consortium name="The Broad Institute Genomics Platform"/>
            <consortium name="The Broad Institute Genome Sequencing Center for Infectious Disease"/>
            <person name="Wu L."/>
            <person name="Ma J."/>
        </authorList>
    </citation>
    <scope>NUCLEOTIDE SEQUENCE [LARGE SCALE GENOMIC DNA]</scope>
    <source>
        <strain evidence="6">KCTC 52094</strain>
    </source>
</reference>
<dbReference type="Pfam" id="PF09375">
    <property type="entry name" value="Peptidase_M75"/>
    <property type="match status" value="1"/>
</dbReference>
<dbReference type="CDD" id="cd14659">
    <property type="entry name" value="Imelysin-like_IPPA"/>
    <property type="match status" value="1"/>
</dbReference>
<dbReference type="RefSeq" id="WP_379597585.1">
    <property type="nucleotide sequence ID" value="NZ_JBHRTN010000018.1"/>
</dbReference>
<dbReference type="Gene3D" id="1.20.1420.20">
    <property type="entry name" value="M75 peptidase, HXXE motif"/>
    <property type="match status" value="1"/>
</dbReference>
<keyword evidence="2 3" id="KW-0732">Signal</keyword>
<evidence type="ECO:0000259" key="4">
    <source>
        <dbReference type="Pfam" id="PF09375"/>
    </source>
</evidence>
<evidence type="ECO:0000313" key="6">
    <source>
        <dbReference type="Proteomes" id="UP001595593"/>
    </source>
</evidence>
<feature type="domain" description="Imelysin-like" evidence="4">
    <location>
        <begin position="58"/>
        <end position="343"/>
    </location>
</feature>
<organism evidence="5 6">
    <name type="scientific">Teichococcus globiformis</name>
    <dbReference type="NCBI Taxonomy" id="2307229"/>
    <lineage>
        <taxon>Bacteria</taxon>
        <taxon>Pseudomonadati</taxon>
        <taxon>Pseudomonadota</taxon>
        <taxon>Alphaproteobacteria</taxon>
        <taxon>Acetobacterales</taxon>
        <taxon>Roseomonadaceae</taxon>
        <taxon>Roseomonas</taxon>
    </lineage>
</organism>
<dbReference type="Proteomes" id="UP001595593">
    <property type="component" value="Unassembled WGS sequence"/>
</dbReference>
<protein>
    <submittedName>
        <fullName evidence="5">Imelysin family protein</fullName>
    </submittedName>
</protein>
<sequence>MRIAPPLALWTLFAMRLSRRAALTIPALLLPGRGALAAAPDDAALRALNRAVVEQGVLPGYRRFTSATANLTARLDALARDPTEPGPLAAAREGFADTMLAWQSVQHIRFGPADLFSRHARVQFWPDPEDRVGQDLARAIATRDTTVLEARPQALGHVTTRGLPALERLLFGEGAAAGLAAGDAGAGYRAALLRTIGGNLATLGRDLLAGWTGGETPQAAAMTEPRAPYATPRDATLDLLRALHAALEAVAGPKLAPALRNSAAAADPQQLECWRSRLSGQAIRVNVEAIRAMTTGMLPALEAAGAGELVLRLRQSLDLLDAGTAAFHLPLEEAIGDEARRAAPLQARDEAASLRLLLAQRLVPALGLPASTSLTEDGGIAAPPAPPR</sequence>
<dbReference type="InterPro" id="IPR018976">
    <property type="entry name" value="Imelysin-like"/>
</dbReference>
<accession>A0ABV7G6P6</accession>
<comment type="caution">
    <text evidence="5">The sequence shown here is derived from an EMBL/GenBank/DDBJ whole genome shotgun (WGS) entry which is preliminary data.</text>
</comment>
<evidence type="ECO:0000256" key="2">
    <source>
        <dbReference type="ARBA" id="ARBA00022729"/>
    </source>
</evidence>
<evidence type="ECO:0000256" key="3">
    <source>
        <dbReference type="SAM" id="SignalP"/>
    </source>
</evidence>
<proteinExistence type="predicted"/>
<evidence type="ECO:0000313" key="5">
    <source>
        <dbReference type="EMBL" id="MFC3126326.1"/>
    </source>
</evidence>
<feature type="chain" id="PRO_5045966176" evidence="3">
    <location>
        <begin position="38"/>
        <end position="388"/>
    </location>
</feature>
<dbReference type="InterPro" id="IPR038352">
    <property type="entry name" value="Imelysin_sf"/>
</dbReference>
<name>A0ABV7G6P6_9PROT</name>
<gene>
    <name evidence="5" type="ORF">ACFOD4_14760</name>
</gene>
<feature type="signal peptide" evidence="3">
    <location>
        <begin position="1"/>
        <end position="37"/>
    </location>
</feature>